<organism evidence="1 2">
    <name type="scientific">Colocasia esculenta</name>
    <name type="common">Wild taro</name>
    <name type="synonym">Arum esculentum</name>
    <dbReference type="NCBI Taxonomy" id="4460"/>
    <lineage>
        <taxon>Eukaryota</taxon>
        <taxon>Viridiplantae</taxon>
        <taxon>Streptophyta</taxon>
        <taxon>Embryophyta</taxon>
        <taxon>Tracheophyta</taxon>
        <taxon>Spermatophyta</taxon>
        <taxon>Magnoliopsida</taxon>
        <taxon>Liliopsida</taxon>
        <taxon>Araceae</taxon>
        <taxon>Aroideae</taxon>
        <taxon>Colocasieae</taxon>
        <taxon>Colocasia</taxon>
    </lineage>
</organism>
<reference evidence="1" key="1">
    <citation type="submission" date="2017-07" db="EMBL/GenBank/DDBJ databases">
        <title>Taro Niue Genome Assembly and Annotation.</title>
        <authorList>
            <person name="Atibalentja N."/>
            <person name="Keating K."/>
            <person name="Fields C.J."/>
        </authorList>
    </citation>
    <scope>NUCLEOTIDE SEQUENCE</scope>
    <source>
        <strain evidence="1">Niue_2</strain>
        <tissue evidence="1">Leaf</tissue>
    </source>
</reference>
<name>A0A843WJY1_COLES</name>
<evidence type="ECO:0000313" key="2">
    <source>
        <dbReference type="Proteomes" id="UP000652761"/>
    </source>
</evidence>
<dbReference type="AlphaFoldDB" id="A0A843WJY1"/>
<keyword evidence="2" id="KW-1185">Reference proteome</keyword>
<comment type="caution">
    <text evidence="1">The sequence shown here is derived from an EMBL/GenBank/DDBJ whole genome shotgun (WGS) entry which is preliminary data.</text>
</comment>
<dbReference type="Proteomes" id="UP000652761">
    <property type="component" value="Unassembled WGS sequence"/>
</dbReference>
<gene>
    <name evidence="1" type="ORF">Taro_044702</name>
</gene>
<accession>A0A843WJY1</accession>
<evidence type="ECO:0000313" key="1">
    <source>
        <dbReference type="EMBL" id="MQM11793.1"/>
    </source>
</evidence>
<sequence length="67" mass="7264">MYYVATGPENAAYRAVVFSGPAPESKREKDMFLDYGLELEEQGLKLGSAFSPRVPPLLGLLSSSSKP</sequence>
<dbReference type="EMBL" id="NMUH01005099">
    <property type="protein sequence ID" value="MQM11793.1"/>
    <property type="molecule type" value="Genomic_DNA"/>
</dbReference>
<protein>
    <submittedName>
        <fullName evidence="1">Uncharacterized protein</fullName>
    </submittedName>
</protein>
<proteinExistence type="predicted"/>